<dbReference type="PRINTS" id="PR00414">
    <property type="entry name" value="PPTHIESTRASE"/>
</dbReference>
<keyword evidence="5" id="KW-0378">Hydrolase</keyword>
<dbReference type="GO" id="GO:0008474">
    <property type="term" value="F:palmitoyl-(protein) hydrolase activity"/>
    <property type="evidence" value="ECO:0007669"/>
    <property type="project" value="UniProtKB-EC"/>
</dbReference>
<dbReference type="PANTHER" id="PTHR11247">
    <property type="entry name" value="PALMITOYL-PROTEIN THIOESTERASE/DOLICHYLDIPHOSPHATASE 1"/>
    <property type="match status" value="1"/>
</dbReference>
<dbReference type="EC" id="3.1.2.22" evidence="2"/>
<dbReference type="Proteomes" id="UP001107558">
    <property type="component" value="Chromosome 2"/>
</dbReference>
<dbReference type="GO" id="GO:0005764">
    <property type="term" value="C:lysosome"/>
    <property type="evidence" value="ECO:0007669"/>
    <property type="project" value="TreeGrafter"/>
</dbReference>
<dbReference type="AlphaFoldDB" id="A0A9J6BX84"/>
<evidence type="ECO:0000256" key="2">
    <source>
        <dbReference type="ARBA" id="ARBA00012423"/>
    </source>
</evidence>
<keyword evidence="4" id="KW-0732">Signal</keyword>
<name>A0A9J6BX84_POLVA</name>
<evidence type="ECO:0000256" key="7">
    <source>
        <dbReference type="ARBA" id="ARBA00023180"/>
    </source>
</evidence>
<evidence type="ECO:0000256" key="1">
    <source>
        <dbReference type="ARBA" id="ARBA00010758"/>
    </source>
</evidence>
<accession>A0A9J6BX84</accession>
<dbReference type="EMBL" id="JADBJN010000002">
    <property type="protein sequence ID" value="KAG5674500.1"/>
    <property type="molecule type" value="Genomic_DNA"/>
</dbReference>
<dbReference type="Pfam" id="PF02089">
    <property type="entry name" value="Palm_thioest"/>
    <property type="match status" value="1"/>
</dbReference>
<evidence type="ECO:0000256" key="3">
    <source>
        <dbReference type="ARBA" id="ARBA00014212"/>
    </source>
</evidence>
<evidence type="ECO:0000256" key="4">
    <source>
        <dbReference type="ARBA" id="ARBA00022729"/>
    </source>
</evidence>
<dbReference type="OrthoDB" id="155976at2759"/>
<keyword evidence="6" id="KW-1015">Disulfide bond</keyword>
<reference evidence="9" key="1">
    <citation type="submission" date="2021-03" db="EMBL/GenBank/DDBJ databases">
        <title>Chromosome level genome of the anhydrobiotic midge Polypedilum vanderplanki.</title>
        <authorList>
            <person name="Yoshida Y."/>
            <person name="Kikawada T."/>
            <person name="Gusev O."/>
        </authorList>
    </citation>
    <scope>NUCLEOTIDE SEQUENCE</scope>
    <source>
        <strain evidence="9">NIAS01</strain>
        <tissue evidence="9">Whole body or cell culture</tissue>
    </source>
</reference>
<organism evidence="9 10">
    <name type="scientific">Polypedilum vanderplanki</name>
    <name type="common">Sleeping chironomid midge</name>
    <dbReference type="NCBI Taxonomy" id="319348"/>
    <lineage>
        <taxon>Eukaryota</taxon>
        <taxon>Metazoa</taxon>
        <taxon>Ecdysozoa</taxon>
        <taxon>Arthropoda</taxon>
        <taxon>Hexapoda</taxon>
        <taxon>Insecta</taxon>
        <taxon>Pterygota</taxon>
        <taxon>Neoptera</taxon>
        <taxon>Endopterygota</taxon>
        <taxon>Diptera</taxon>
        <taxon>Nematocera</taxon>
        <taxon>Chironomoidea</taxon>
        <taxon>Chironomidae</taxon>
        <taxon>Chironominae</taxon>
        <taxon>Polypedilum</taxon>
        <taxon>Polypedilum</taxon>
    </lineage>
</organism>
<dbReference type="Gene3D" id="3.40.50.1820">
    <property type="entry name" value="alpha/beta hydrolase"/>
    <property type="match status" value="1"/>
</dbReference>
<evidence type="ECO:0000313" key="10">
    <source>
        <dbReference type="Proteomes" id="UP001107558"/>
    </source>
</evidence>
<dbReference type="PANTHER" id="PTHR11247:SF8">
    <property type="entry name" value="PALMITOYL-PROTEIN THIOESTERASE 1"/>
    <property type="match status" value="1"/>
</dbReference>
<evidence type="ECO:0000256" key="5">
    <source>
        <dbReference type="ARBA" id="ARBA00022801"/>
    </source>
</evidence>
<dbReference type="InterPro" id="IPR002472">
    <property type="entry name" value="Palm_thioest"/>
</dbReference>
<dbReference type="InterPro" id="IPR029058">
    <property type="entry name" value="AB_hydrolase_fold"/>
</dbReference>
<dbReference type="SUPFAM" id="SSF53474">
    <property type="entry name" value="alpha/beta-Hydrolases"/>
    <property type="match status" value="1"/>
</dbReference>
<keyword evidence="7" id="KW-0325">Glycoprotein</keyword>
<protein>
    <recommendedName>
        <fullName evidence="3">Palmitoyl-protein thioesterase 1</fullName>
        <ecNumber evidence="2">3.1.2.22</ecNumber>
    </recommendedName>
    <alternativeName>
        <fullName evidence="8">Palmitoyl-protein hydrolase 1</fullName>
    </alternativeName>
</protein>
<comment type="caution">
    <text evidence="9">The sequence shown here is derived from an EMBL/GenBank/DDBJ whole genome shotgun (WGS) entry which is preliminary data.</text>
</comment>
<keyword evidence="10" id="KW-1185">Reference proteome</keyword>
<evidence type="ECO:0000256" key="6">
    <source>
        <dbReference type="ARBA" id="ARBA00023157"/>
    </source>
</evidence>
<evidence type="ECO:0000313" key="9">
    <source>
        <dbReference type="EMBL" id="KAG5674500.1"/>
    </source>
</evidence>
<evidence type="ECO:0000256" key="8">
    <source>
        <dbReference type="ARBA" id="ARBA00031934"/>
    </source>
</evidence>
<gene>
    <name evidence="9" type="ORF">PVAND_004462</name>
</gene>
<sequence length="230" mass="26550">MRYDKIRSLTMHPFEQIEIACKSIKNDTKFHNGYNAIGLSQGALLLRGLAQTCPFPKMKNFISFGGPQQGIYQANPQTIKIMCTTIHYQLNALIYSRPSQYLLTPASYWHDLNPNRYQKGSTFLAIINNEKDTIITDYAENLKALERFVMVKYESDEAIIPNESTFFGYWSEQKTLIRLEESELYKRDKLGLKAMNENGQLVFLVSPGGHLELNEEWFVDNILQYLINTS</sequence>
<dbReference type="GO" id="GO:0006898">
    <property type="term" value="P:receptor-mediated endocytosis"/>
    <property type="evidence" value="ECO:0007669"/>
    <property type="project" value="TreeGrafter"/>
</dbReference>
<proteinExistence type="inferred from homology"/>
<comment type="similarity">
    <text evidence="1">Belongs to the palmitoyl-protein thioesterase family.</text>
</comment>